<evidence type="ECO:0000256" key="9">
    <source>
        <dbReference type="ARBA" id="ARBA00046140"/>
    </source>
</evidence>
<gene>
    <name evidence="11" type="ORF">EZS27_010604</name>
</gene>
<dbReference type="PANTHER" id="PTHR33175:SF13">
    <property type="entry name" value="HISTONE-LIKE PROTEIN"/>
    <property type="match status" value="1"/>
</dbReference>
<sequence>MAVKVHRYLRRKVAADPTSPIVYHLKQVPGTSKTHTIESLAKTIERSGSLTAVDVIHSTKALVRELKEVLLQGDRVKIDGFGIFSLTFNATEVETEKECTIKTINKVNIRFRADNDLRLTNQSLSGTCAENAIQFAVISLPETDESAKIRKNKELSIDR</sequence>
<protein>
    <recommendedName>
        <fullName evidence="3">Viral histone-like protein</fullName>
    </recommendedName>
    <alternativeName>
        <fullName evidence="8">DNA-binding protein pA104R</fullName>
    </alternativeName>
    <alternativeName>
        <fullName evidence="7">pA104R</fullName>
    </alternativeName>
</protein>
<evidence type="ECO:0000256" key="4">
    <source>
        <dbReference type="ARBA" id="ARBA00022705"/>
    </source>
</evidence>
<evidence type="ECO:0000256" key="6">
    <source>
        <dbReference type="ARBA" id="ARBA00022921"/>
    </source>
</evidence>
<dbReference type="GO" id="GO:0030527">
    <property type="term" value="F:structural constituent of chromatin"/>
    <property type="evidence" value="ECO:0007669"/>
    <property type="project" value="InterPro"/>
</dbReference>
<dbReference type="GO" id="GO:0005829">
    <property type="term" value="C:cytosol"/>
    <property type="evidence" value="ECO:0007669"/>
    <property type="project" value="TreeGrafter"/>
</dbReference>
<dbReference type="EMBL" id="SNRY01000377">
    <property type="protein sequence ID" value="KAA6341589.1"/>
    <property type="molecule type" value="Genomic_DNA"/>
</dbReference>
<accession>A0A5J4S670</accession>
<evidence type="ECO:0000256" key="3">
    <source>
        <dbReference type="ARBA" id="ARBA00016145"/>
    </source>
</evidence>
<name>A0A5J4S670_9ZZZZ</name>
<evidence type="ECO:0000256" key="8">
    <source>
        <dbReference type="ARBA" id="ARBA00033227"/>
    </source>
</evidence>
<evidence type="ECO:0000313" key="11">
    <source>
        <dbReference type="EMBL" id="KAA6341589.1"/>
    </source>
</evidence>
<reference evidence="11" key="1">
    <citation type="submission" date="2019-03" db="EMBL/GenBank/DDBJ databases">
        <title>Single cell metagenomics reveals metabolic interactions within the superorganism composed of flagellate Streblomastix strix and complex community of Bacteroidetes bacteria on its surface.</title>
        <authorList>
            <person name="Treitli S.C."/>
            <person name="Kolisko M."/>
            <person name="Husnik F."/>
            <person name="Keeling P."/>
            <person name="Hampl V."/>
        </authorList>
    </citation>
    <scope>NUCLEOTIDE SEQUENCE</scope>
    <source>
        <strain evidence="11">STM</strain>
    </source>
</reference>
<evidence type="ECO:0000256" key="5">
    <source>
        <dbReference type="ARBA" id="ARBA00022844"/>
    </source>
</evidence>
<dbReference type="PANTHER" id="PTHR33175">
    <property type="entry name" value="DNA-BINDING PROTEIN HU"/>
    <property type="match status" value="1"/>
</dbReference>
<comment type="subcellular location">
    <subcellularLocation>
        <location evidence="1">Virion</location>
    </subcellularLocation>
</comment>
<keyword evidence="4" id="KW-0235">DNA replication</keyword>
<evidence type="ECO:0000256" key="7">
    <source>
        <dbReference type="ARBA" id="ARBA00033120"/>
    </source>
</evidence>
<comment type="function">
    <text evidence="9">DNA-binding protein that plays a critical role in nucleoid compaction, genome replication and DNA replication and transcription. Binds to both ssDNA and dsDNA with a binding site covering about 15 nucleotides. Displays DNA-supercoiling activity only when associated with the viral DNA topoisomerase 2.</text>
</comment>
<dbReference type="Pfam" id="PF18291">
    <property type="entry name" value="HU-HIG"/>
    <property type="match status" value="1"/>
</dbReference>
<keyword evidence="6" id="KW-0426">Late protein</keyword>
<dbReference type="InterPro" id="IPR000119">
    <property type="entry name" value="Hist_DNA-bd"/>
</dbReference>
<dbReference type="Gene3D" id="4.10.520.10">
    <property type="entry name" value="IHF-like DNA-binding proteins"/>
    <property type="match status" value="1"/>
</dbReference>
<evidence type="ECO:0000256" key="2">
    <source>
        <dbReference type="ARBA" id="ARBA00011738"/>
    </source>
</evidence>
<keyword evidence="5" id="KW-0946">Virion</keyword>
<organism evidence="11">
    <name type="scientific">termite gut metagenome</name>
    <dbReference type="NCBI Taxonomy" id="433724"/>
    <lineage>
        <taxon>unclassified sequences</taxon>
        <taxon>metagenomes</taxon>
        <taxon>organismal metagenomes</taxon>
    </lineage>
</organism>
<dbReference type="InterPro" id="IPR010992">
    <property type="entry name" value="IHF-like_DNA-bd_dom_sf"/>
</dbReference>
<proteinExistence type="predicted"/>
<dbReference type="GO" id="GO:0003677">
    <property type="term" value="F:DNA binding"/>
    <property type="evidence" value="ECO:0007669"/>
    <property type="project" value="InterPro"/>
</dbReference>
<dbReference type="InterPro" id="IPR041607">
    <property type="entry name" value="HU-HIG"/>
</dbReference>
<dbReference type="SUPFAM" id="SSF47729">
    <property type="entry name" value="IHF-like DNA-binding proteins"/>
    <property type="match status" value="1"/>
</dbReference>
<comment type="caution">
    <text evidence="11">The sequence shown here is derived from an EMBL/GenBank/DDBJ whole genome shotgun (WGS) entry which is preliminary data.</text>
</comment>
<evidence type="ECO:0000259" key="10">
    <source>
        <dbReference type="Pfam" id="PF18291"/>
    </source>
</evidence>
<dbReference type="GO" id="GO:0044423">
    <property type="term" value="C:virion component"/>
    <property type="evidence" value="ECO:0007669"/>
    <property type="project" value="UniProtKB-KW"/>
</dbReference>
<comment type="subunit">
    <text evidence="2">Homodimer.</text>
</comment>
<dbReference type="GO" id="GO:0006260">
    <property type="term" value="P:DNA replication"/>
    <property type="evidence" value="ECO:0007669"/>
    <property type="project" value="UniProtKB-KW"/>
</dbReference>
<evidence type="ECO:0000256" key="1">
    <source>
        <dbReference type="ARBA" id="ARBA00004328"/>
    </source>
</evidence>
<feature type="domain" description="HU" evidence="10">
    <location>
        <begin position="30"/>
        <end position="122"/>
    </location>
</feature>
<dbReference type="AlphaFoldDB" id="A0A5J4S670"/>